<feature type="region of interest" description="Disordered" evidence="1">
    <location>
        <begin position="168"/>
        <end position="187"/>
    </location>
</feature>
<proteinExistence type="predicted"/>
<keyword evidence="2" id="KW-0732">Signal</keyword>
<dbReference type="InterPro" id="IPR002372">
    <property type="entry name" value="PQQ_rpt_dom"/>
</dbReference>
<evidence type="ECO:0000256" key="2">
    <source>
        <dbReference type="SAM" id="SignalP"/>
    </source>
</evidence>
<feature type="domain" description="Pyrrolo-quinoline quinone repeat" evidence="3">
    <location>
        <begin position="480"/>
        <end position="563"/>
    </location>
</feature>
<keyword evidence="5" id="KW-1185">Reference proteome</keyword>
<organism evidence="4 5">
    <name type="scientific">Gemmata obscuriglobus</name>
    <dbReference type="NCBI Taxonomy" id="114"/>
    <lineage>
        <taxon>Bacteria</taxon>
        <taxon>Pseudomonadati</taxon>
        <taxon>Planctomycetota</taxon>
        <taxon>Planctomycetia</taxon>
        <taxon>Gemmatales</taxon>
        <taxon>Gemmataceae</taxon>
        <taxon>Gemmata</taxon>
    </lineage>
</organism>
<evidence type="ECO:0000256" key="1">
    <source>
        <dbReference type="SAM" id="MobiDB-lite"/>
    </source>
</evidence>
<dbReference type="Proteomes" id="UP000245802">
    <property type="component" value="Chromosome"/>
</dbReference>
<feature type="region of interest" description="Disordered" evidence="1">
    <location>
        <begin position="452"/>
        <end position="474"/>
    </location>
</feature>
<dbReference type="Gene3D" id="2.130.10.10">
    <property type="entry name" value="YVTN repeat-like/Quinoprotein amine dehydrogenase"/>
    <property type="match status" value="3"/>
</dbReference>
<evidence type="ECO:0000313" key="5">
    <source>
        <dbReference type="Proteomes" id="UP000245802"/>
    </source>
</evidence>
<dbReference type="PANTHER" id="PTHR34512">
    <property type="entry name" value="CELL SURFACE PROTEIN"/>
    <property type="match status" value="1"/>
</dbReference>
<feature type="compositionally biased region" description="Basic and acidic residues" evidence="1">
    <location>
        <begin position="452"/>
        <end position="472"/>
    </location>
</feature>
<feature type="domain" description="Pyrrolo-quinoline quinone repeat" evidence="3">
    <location>
        <begin position="194"/>
        <end position="429"/>
    </location>
</feature>
<evidence type="ECO:0000259" key="3">
    <source>
        <dbReference type="Pfam" id="PF13360"/>
    </source>
</evidence>
<dbReference type="InterPro" id="IPR011047">
    <property type="entry name" value="Quinoprotein_ADH-like_sf"/>
</dbReference>
<dbReference type="PANTHER" id="PTHR34512:SF30">
    <property type="entry name" value="OUTER MEMBRANE PROTEIN ASSEMBLY FACTOR BAMB"/>
    <property type="match status" value="1"/>
</dbReference>
<accession>A0A2Z3GUX7</accession>
<dbReference type="Pfam" id="PF13360">
    <property type="entry name" value="PQQ_2"/>
    <property type="match status" value="2"/>
</dbReference>
<feature type="signal peptide" evidence="2">
    <location>
        <begin position="1"/>
        <end position="32"/>
    </location>
</feature>
<reference evidence="4 5" key="1">
    <citation type="submission" date="2018-01" db="EMBL/GenBank/DDBJ databases">
        <title>G. obscuriglobus.</title>
        <authorList>
            <person name="Franke J."/>
            <person name="Blomberg W."/>
            <person name="Selmecki A."/>
        </authorList>
    </citation>
    <scope>NUCLEOTIDE SEQUENCE [LARGE SCALE GENOMIC DNA]</scope>
    <source>
        <strain evidence="4 5">DSM 5831</strain>
    </source>
</reference>
<feature type="chain" id="PRO_5016254895" description="Pyrrolo-quinoline quinone repeat domain-containing protein" evidence="2">
    <location>
        <begin position="33"/>
        <end position="640"/>
    </location>
</feature>
<dbReference type="InterPro" id="IPR018391">
    <property type="entry name" value="PQQ_b-propeller_rpt"/>
</dbReference>
<gene>
    <name evidence="4" type="ORF">C1280_15365</name>
</gene>
<dbReference type="RefSeq" id="WP_010042708.1">
    <property type="nucleotide sequence ID" value="NZ_CP025958.1"/>
</dbReference>
<evidence type="ECO:0000313" key="4">
    <source>
        <dbReference type="EMBL" id="AWM38229.1"/>
    </source>
</evidence>
<protein>
    <recommendedName>
        <fullName evidence="3">Pyrrolo-quinoline quinone repeat domain-containing protein</fullName>
    </recommendedName>
</protein>
<dbReference type="SUPFAM" id="SSF50998">
    <property type="entry name" value="Quinoprotein alcohol dehydrogenase-like"/>
    <property type="match status" value="2"/>
</dbReference>
<dbReference type="SMART" id="SM00564">
    <property type="entry name" value="PQQ"/>
    <property type="match status" value="4"/>
</dbReference>
<dbReference type="AlphaFoldDB" id="A0A2Z3GUX7"/>
<feature type="compositionally biased region" description="Basic and acidic residues" evidence="1">
    <location>
        <begin position="175"/>
        <end position="187"/>
    </location>
</feature>
<dbReference type="KEGG" id="gog:C1280_15365"/>
<dbReference type="InterPro" id="IPR015943">
    <property type="entry name" value="WD40/YVTN_repeat-like_dom_sf"/>
</dbReference>
<dbReference type="OrthoDB" id="222965at2"/>
<sequence>MTTNSQVKLLLTTSVCLIASAAGLVSMTSAMSVPQPSAAPAPLTPPPLPPGPTVALAADANGELKVTAVQNGHLTGPPSFVIAADAPKGDSAPLAANGGPTDHTMFGGTLSRNMVNLKEKIAKFPTETPKWDEAEEVKKWSEEWVLWKTDLGSRAYGGPTVAGGRVFVGTNNEQPRNKRDTLKDKDGTVQPVDKGILMCFEEKTGKFLWQSVHDKLPNGNVTDWPKEGLCSTPTVEGDRVYYVSNRCTIVCADVNGFANGNDGVKTEKYTDATDVDIVWEYDLIKNQDVFPHNMSAGSPLIVGDLIYSVTANGVDESHINLPSPLAPSFIAINKKDGTLAWKSNVPGKNIMHGQWSNPVYAVLDGVPTVVFPGGDGWLYGFTPDKGEVIWKFDCNPKGTVYDLGGTGNRNDFIGTPVVYEGRVYIGVGQDPEHSSGIANFYCLEPKKGKTGDISKHLEDRKKGADGKDEVGEKPNPNSCEVWRYGWEEKRKWSPRDFKFGRTMSTACIVDGIVYISELNGYIHCLDAKTGESYWQYDTKASIWGSPCYVDGKVFLAVESGDLYVFKHTPTPKKFDAVGAAQNAPNMKEARAIQKAEKVKTEKEYLIAKLEFPSAIRSTPVVANGVMYVMTENQLFALKTK</sequence>
<name>A0A2Z3GUX7_9BACT</name>
<dbReference type="EMBL" id="CP025958">
    <property type="protein sequence ID" value="AWM38229.1"/>
    <property type="molecule type" value="Genomic_DNA"/>
</dbReference>